<accession>A0A183UE42</accession>
<proteinExistence type="predicted"/>
<gene>
    <name evidence="1" type="ORF">TCNE_LOCUS6762</name>
</gene>
<dbReference type="AlphaFoldDB" id="A0A183UE42"/>
<dbReference type="EMBL" id="UYWY01019551">
    <property type="protein sequence ID" value="VDM38083.1"/>
    <property type="molecule type" value="Genomic_DNA"/>
</dbReference>
<reference evidence="1 2" key="2">
    <citation type="submission" date="2018-11" db="EMBL/GenBank/DDBJ databases">
        <authorList>
            <consortium name="Pathogen Informatics"/>
        </authorList>
    </citation>
    <scope>NUCLEOTIDE SEQUENCE [LARGE SCALE GENOMIC DNA]</scope>
</reference>
<dbReference type="WBParaSite" id="TCNE_0000676201-mRNA-1">
    <property type="protein sequence ID" value="TCNE_0000676201-mRNA-1"/>
    <property type="gene ID" value="TCNE_0000676201"/>
</dbReference>
<dbReference type="Proteomes" id="UP000050794">
    <property type="component" value="Unassembled WGS sequence"/>
</dbReference>
<protein>
    <submittedName>
        <fullName evidence="3">Transposase</fullName>
    </submittedName>
</protein>
<evidence type="ECO:0000313" key="1">
    <source>
        <dbReference type="EMBL" id="VDM38083.1"/>
    </source>
</evidence>
<keyword evidence="2" id="KW-1185">Reference proteome</keyword>
<organism evidence="2 3">
    <name type="scientific">Toxocara canis</name>
    <name type="common">Canine roundworm</name>
    <dbReference type="NCBI Taxonomy" id="6265"/>
    <lineage>
        <taxon>Eukaryota</taxon>
        <taxon>Metazoa</taxon>
        <taxon>Ecdysozoa</taxon>
        <taxon>Nematoda</taxon>
        <taxon>Chromadorea</taxon>
        <taxon>Rhabditida</taxon>
        <taxon>Spirurina</taxon>
        <taxon>Ascaridomorpha</taxon>
        <taxon>Ascaridoidea</taxon>
        <taxon>Toxocaridae</taxon>
        <taxon>Toxocara</taxon>
    </lineage>
</organism>
<evidence type="ECO:0000313" key="3">
    <source>
        <dbReference type="WBParaSite" id="TCNE_0000676201-mRNA-1"/>
    </source>
</evidence>
<sequence>MRLGDVVRPSGLYHAALRARNAQRPFDLRQFATGSALKYKQTEGFNQFYVTAYPELLNRRHPKRWEKSGQFF</sequence>
<evidence type="ECO:0000313" key="2">
    <source>
        <dbReference type="Proteomes" id="UP000050794"/>
    </source>
</evidence>
<name>A0A183UE42_TOXCA</name>
<reference evidence="3" key="1">
    <citation type="submission" date="2016-06" db="UniProtKB">
        <authorList>
            <consortium name="WormBaseParasite"/>
        </authorList>
    </citation>
    <scope>IDENTIFICATION</scope>
</reference>